<sequence>MPKICSGFPNFFTINLSIPASVFCIPIRLQFGRNDCGHRHAGQHPNNDQDKDEEDCFTPSRVNSSAFGEPSLLAKPKPRLNNFKQFDADFSKAMMMKCPVFVEDFIKAIL</sequence>
<keyword evidence="3" id="KW-1185">Reference proteome</keyword>
<feature type="region of interest" description="Disordered" evidence="1">
    <location>
        <begin position="38"/>
        <end position="73"/>
    </location>
</feature>
<organism evidence="2 3">
    <name type="scientific">Heterodera trifolii</name>
    <dbReference type="NCBI Taxonomy" id="157864"/>
    <lineage>
        <taxon>Eukaryota</taxon>
        <taxon>Metazoa</taxon>
        <taxon>Ecdysozoa</taxon>
        <taxon>Nematoda</taxon>
        <taxon>Chromadorea</taxon>
        <taxon>Rhabditida</taxon>
        <taxon>Tylenchina</taxon>
        <taxon>Tylenchomorpha</taxon>
        <taxon>Tylenchoidea</taxon>
        <taxon>Heteroderidae</taxon>
        <taxon>Heteroderinae</taxon>
        <taxon>Heterodera</taxon>
    </lineage>
</organism>
<evidence type="ECO:0000313" key="2">
    <source>
        <dbReference type="EMBL" id="KAL3092229.1"/>
    </source>
</evidence>
<evidence type="ECO:0000256" key="1">
    <source>
        <dbReference type="SAM" id="MobiDB-lite"/>
    </source>
</evidence>
<accession>A0ABD2JP17</accession>
<dbReference type="EMBL" id="JBICBT010000926">
    <property type="protein sequence ID" value="KAL3092229.1"/>
    <property type="molecule type" value="Genomic_DNA"/>
</dbReference>
<gene>
    <name evidence="2" type="ORF">niasHT_026754</name>
</gene>
<proteinExistence type="predicted"/>
<dbReference type="AlphaFoldDB" id="A0ABD2JP17"/>
<name>A0ABD2JP17_9BILA</name>
<protein>
    <submittedName>
        <fullName evidence="2">Uncharacterized protein</fullName>
    </submittedName>
</protein>
<evidence type="ECO:0000313" key="3">
    <source>
        <dbReference type="Proteomes" id="UP001620626"/>
    </source>
</evidence>
<dbReference type="Proteomes" id="UP001620626">
    <property type="component" value="Unassembled WGS sequence"/>
</dbReference>
<comment type="caution">
    <text evidence="2">The sequence shown here is derived from an EMBL/GenBank/DDBJ whole genome shotgun (WGS) entry which is preliminary data.</text>
</comment>
<reference evidence="2 3" key="1">
    <citation type="submission" date="2024-10" db="EMBL/GenBank/DDBJ databases">
        <authorList>
            <person name="Kim D."/>
        </authorList>
    </citation>
    <scope>NUCLEOTIDE SEQUENCE [LARGE SCALE GENOMIC DNA]</scope>
    <source>
        <strain evidence="2">BH-2024</strain>
    </source>
</reference>